<feature type="region of interest" description="Disordered" evidence="1">
    <location>
        <begin position="1"/>
        <end position="52"/>
    </location>
</feature>
<evidence type="ECO:0000313" key="2">
    <source>
        <dbReference type="EMBL" id="CAK9219845.1"/>
    </source>
</evidence>
<evidence type="ECO:0000256" key="1">
    <source>
        <dbReference type="SAM" id="MobiDB-lite"/>
    </source>
</evidence>
<keyword evidence="3" id="KW-1185">Reference proteome</keyword>
<evidence type="ECO:0000313" key="3">
    <source>
        <dbReference type="Proteomes" id="UP001497512"/>
    </source>
</evidence>
<gene>
    <name evidence="2" type="ORF">CSSPTR1EN2_LOCUS14914</name>
</gene>
<dbReference type="Proteomes" id="UP001497512">
    <property type="component" value="Chromosome 3"/>
</dbReference>
<accession>A0ABP0UER4</accession>
<feature type="compositionally biased region" description="Polar residues" evidence="1">
    <location>
        <begin position="73"/>
        <end position="88"/>
    </location>
</feature>
<feature type="region of interest" description="Disordered" evidence="1">
    <location>
        <begin position="67"/>
        <end position="101"/>
    </location>
</feature>
<feature type="compositionally biased region" description="Acidic residues" evidence="1">
    <location>
        <begin position="15"/>
        <end position="24"/>
    </location>
</feature>
<feature type="compositionally biased region" description="Low complexity" evidence="1">
    <location>
        <begin position="1"/>
        <end position="14"/>
    </location>
</feature>
<reference evidence="2" key="1">
    <citation type="submission" date="2024-02" db="EMBL/GenBank/DDBJ databases">
        <authorList>
            <consortium name="ELIXIR-Norway"/>
            <consortium name="Elixir Norway"/>
        </authorList>
    </citation>
    <scope>NUCLEOTIDE SEQUENCE</scope>
</reference>
<organism evidence="2 3">
    <name type="scientific">Sphagnum troendelagicum</name>
    <dbReference type="NCBI Taxonomy" id="128251"/>
    <lineage>
        <taxon>Eukaryota</taxon>
        <taxon>Viridiplantae</taxon>
        <taxon>Streptophyta</taxon>
        <taxon>Embryophyta</taxon>
        <taxon>Bryophyta</taxon>
        <taxon>Sphagnophytina</taxon>
        <taxon>Sphagnopsida</taxon>
        <taxon>Sphagnales</taxon>
        <taxon>Sphagnaceae</taxon>
        <taxon>Sphagnum</taxon>
    </lineage>
</organism>
<dbReference type="EMBL" id="OZ019895">
    <property type="protein sequence ID" value="CAK9219845.1"/>
    <property type="molecule type" value="Genomic_DNA"/>
</dbReference>
<sequence length="151" mass="16775">MDPSFSSGAASSSPSEDDEWDAEGFEIPSLEANRPVAPTQKELSESKESFRPAFQRTVIGSENIYLGPHGAPPQQTRGQETAVTTATSRKQRLKQKLKDAEKRVAVTGRENKVEVLQDLMGSKHESVVAPRNSEEWLDPYCHESQFKRSSN</sequence>
<dbReference type="PANTHER" id="PTHR36075">
    <property type="entry name" value="BNAA10G09820D PROTEIN"/>
    <property type="match status" value="1"/>
</dbReference>
<dbReference type="PANTHER" id="PTHR36075:SF1">
    <property type="entry name" value="OS03G0595200 PROTEIN"/>
    <property type="match status" value="1"/>
</dbReference>
<proteinExistence type="predicted"/>
<protein>
    <submittedName>
        <fullName evidence="2">Uncharacterized protein</fullName>
    </submittedName>
</protein>
<name>A0ABP0UER4_9BRYO</name>